<organism evidence="2 3">
    <name type="scientific">Salvia divinorum</name>
    <name type="common">Maria pastora</name>
    <name type="synonym">Diviner's sage</name>
    <dbReference type="NCBI Taxonomy" id="28513"/>
    <lineage>
        <taxon>Eukaryota</taxon>
        <taxon>Viridiplantae</taxon>
        <taxon>Streptophyta</taxon>
        <taxon>Embryophyta</taxon>
        <taxon>Tracheophyta</taxon>
        <taxon>Spermatophyta</taxon>
        <taxon>Magnoliopsida</taxon>
        <taxon>eudicotyledons</taxon>
        <taxon>Gunneridae</taxon>
        <taxon>Pentapetalae</taxon>
        <taxon>asterids</taxon>
        <taxon>lamiids</taxon>
        <taxon>Lamiales</taxon>
        <taxon>Lamiaceae</taxon>
        <taxon>Nepetoideae</taxon>
        <taxon>Mentheae</taxon>
        <taxon>Salviinae</taxon>
        <taxon>Salvia</taxon>
        <taxon>Salvia subgen. Calosphace</taxon>
    </lineage>
</organism>
<evidence type="ECO:0000313" key="3">
    <source>
        <dbReference type="Proteomes" id="UP001567538"/>
    </source>
</evidence>
<keyword evidence="3" id="KW-1185">Reference proteome</keyword>
<feature type="region of interest" description="Disordered" evidence="1">
    <location>
        <begin position="1"/>
        <end position="31"/>
    </location>
</feature>
<accession>A0ABD1FHS0</accession>
<sequence length="206" mass="22814">MPYFDFEKEVKSKEKAQESSSAKNRGRKPGVFSFGIDFDDVEEYGDATQSNKKLSLQSSNALLRGSTLQKSCSPLKIYGPVGSSSLKSVSVSKLPFGTAHLPDKCKQMTSTLSVKRTLEDGTADTSVLHPAKRLSPQVARSWKDEAEELLAQSKKLNNKKLLMLNIHRIRFLAALRNKIINLGSYFAYEGSSIINDFGEIESVSLF</sequence>
<comment type="caution">
    <text evidence="2">The sequence shown here is derived from an EMBL/GenBank/DDBJ whole genome shotgun (WGS) entry which is preliminary data.</text>
</comment>
<name>A0ABD1FHS0_SALDI</name>
<gene>
    <name evidence="2" type="ORF">AAHA92_34065</name>
</gene>
<dbReference type="EMBL" id="JBEAFC010000015">
    <property type="protein sequence ID" value="KAL1531382.1"/>
    <property type="molecule type" value="Genomic_DNA"/>
</dbReference>
<evidence type="ECO:0000256" key="1">
    <source>
        <dbReference type="SAM" id="MobiDB-lite"/>
    </source>
</evidence>
<protein>
    <submittedName>
        <fullName evidence="2">Uncharacterized protein</fullName>
    </submittedName>
</protein>
<dbReference type="Proteomes" id="UP001567538">
    <property type="component" value="Unassembled WGS sequence"/>
</dbReference>
<evidence type="ECO:0000313" key="2">
    <source>
        <dbReference type="EMBL" id="KAL1531382.1"/>
    </source>
</evidence>
<feature type="compositionally biased region" description="Basic and acidic residues" evidence="1">
    <location>
        <begin position="1"/>
        <end position="17"/>
    </location>
</feature>
<proteinExistence type="predicted"/>
<reference evidence="2 3" key="1">
    <citation type="submission" date="2024-06" db="EMBL/GenBank/DDBJ databases">
        <title>A chromosome level genome sequence of Diviner's sage (Salvia divinorum).</title>
        <authorList>
            <person name="Ford S.A."/>
            <person name="Ro D.-K."/>
            <person name="Ness R.W."/>
            <person name="Phillips M.A."/>
        </authorList>
    </citation>
    <scope>NUCLEOTIDE SEQUENCE [LARGE SCALE GENOMIC DNA]</scope>
    <source>
        <strain evidence="2">SAF-2024a</strain>
        <tissue evidence="2">Leaf</tissue>
    </source>
</reference>
<dbReference type="AlphaFoldDB" id="A0ABD1FHS0"/>